<dbReference type="AlphaFoldDB" id="A0A409WJ55"/>
<dbReference type="OrthoDB" id="185373at2759"/>
<name>A0A409WJ55_PSICY</name>
<sequence length="640" mass="71892">MLHRLRFYRPKIFSYCLYRPIYLPGTQPYPHRFTSSAADSSDSRSQNAEASLSNALATLANLPEYRLKDINVVKKVIKQAAATSNTPHVVYEGVLNFFISTSRTSQALFVMQRMEALGYTLLNQTLAKMMVLVSAAAEDPPEDCVHLILEIVREEGYTEENLRDLLQTISSYAIDKEKSAQTLFVEAFREARGGMEYQPPLKMLPTFVAAAVRADKLDDAFGMLTSYLNTTKHLDRASRSQIFTAWLAFLKALRETRAWDVASYARVLNNMSAHQVSVNIKLFDQVIAHEARLEDWSGAFQVYGTLRALSRLDKGKEKRGTWEKPMRISSSTFATLFKTYSDMDRSRTHGFGGGVNTKQGILPPRALFKDFTTVFNPSPSETTTRIYHSSQLMHVILRAFIHRVDYAGALLVLRTFANNGMQLTHLTYYIVVKALIERIWYEARIGRPSTPSPSPPSGGGESVGEGNKKKTGKQRKEKTTWASRFLGISTKPLLGMKLVNHILFLISRTEFDVCERMYPVAGEKFRDQEEDEGQGVRGSPSCAEKKGDTQEEEDNEKGGRLCKVPTMLMMEHVRRPKPLDFKYEVLPLERLLSRAIWAVDGVGSEEMVGKAIELAEKEMLPAPSSSSLSSPTPPPPSQSI</sequence>
<protein>
    <submittedName>
        <fullName evidence="2">Uncharacterized protein</fullName>
    </submittedName>
</protein>
<dbReference type="InParanoid" id="A0A409WJ55"/>
<feature type="compositionally biased region" description="Pro residues" evidence="1">
    <location>
        <begin position="631"/>
        <end position="640"/>
    </location>
</feature>
<proteinExistence type="predicted"/>
<accession>A0A409WJ55</accession>
<feature type="region of interest" description="Disordered" evidence="1">
    <location>
        <begin position="525"/>
        <end position="559"/>
    </location>
</feature>
<dbReference type="EMBL" id="NHYD01003416">
    <property type="protein sequence ID" value="PPQ78501.1"/>
    <property type="molecule type" value="Genomic_DNA"/>
</dbReference>
<feature type="region of interest" description="Disordered" evidence="1">
    <location>
        <begin position="619"/>
        <end position="640"/>
    </location>
</feature>
<keyword evidence="3" id="KW-1185">Reference proteome</keyword>
<comment type="caution">
    <text evidence="2">The sequence shown here is derived from an EMBL/GenBank/DDBJ whole genome shotgun (WGS) entry which is preliminary data.</text>
</comment>
<dbReference type="Proteomes" id="UP000283269">
    <property type="component" value="Unassembled WGS sequence"/>
</dbReference>
<evidence type="ECO:0000313" key="2">
    <source>
        <dbReference type="EMBL" id="PPQ78501.1"/>
    </source>
</evidence>
<dbReference type="STRING" id="93625.A0A409WJ55"/>
<feature type="region of interest" description="Disordered" evidence="1">
    <location>
        <begin position="446"/>
        <end position="478"/>
    </location>
</feature>
<evidence type="ECO:0000256" key="1">
    <source>
        <dbReference type="SAM" id="MobiDB-lite"/>
    </source>
</evidence>
<evidence type="ECO:0000313" key="3">
    <source>
        <dbReference type="Proteomes" id="UP000283269"/>
    </source>
</evidence>
<organism evidence="2 3">
    <name type="scientific">Psilocybe cyanescens</name>
    <dbReference type="NCBI Taxonomy" id="93625"/>
    <lineage>
        <taxon>Eukaryota</taxon>
        <taxon>Fungi</taxon>
        <taxon>Dikarya</taxon>
        <taxon>Basidiomycota</taxon>
        <taxon>Agaricomycotina</taxon>
        <taxon>Agaricomycetes</taxon>
        <taxon>Agaricomycetidae</taxon>
        <taxon>Agaricales</taxon>
        <taxon>Agaricineae</taxon>
        <taxon>Strophariaceae</taxon>
        <taxon>Psilocybe</taxon>
    </lineage>
</organism>
<feature type="compositionally biased region" description="Low complexity" evidence="1">
    <location>
        <begin position="621"/>
        <end position="630"/>
    </location>
</feature>
<reference evidence="2 3" key="1">
    <citation type="journal article" date="2018" name="Evol. Lett.">
        <title>Horizontal gene cluster transfer increased hallucinogenic mushroom diversity.</title>
        <authorList>
            <person name="Reynolds H.T."/>
            <person name="Vijayakumar V."/>
            <person name="Gluck-Thaler E."/>
            <person name="Korotkin H.B."/>
            <person name="Matheny P.B."/>
            <person name="Slot J.C."/>
        </authorList>
    </citation>
    <scope>NUCLEOTIDE SEQUENCE [LARGE SCALE GENOMIC DNA]</scope>
    <source>
        <strain evidence="2 3">2631</strain>
    </source>
</reference>
<gene>
    <name evidence="2" type="ORF">CVT25_011843</name>
</gene>